<evidence type="ECO:0000256" key="3">
    <source>
        <dbReference type="ARBA" id="ARBA00023082"/>
    </source>
</evidence>
<accession>A0A927MZV4</accession>
<dbReference type="EMBL" id="JADBEM010000001">
    <property type="protein sequence ID" value="MBE1609232.1"/>
    <property type="molecule type" value="Genomic_DNA"/>
</dbReference>
<evidence type="ECO:0000259" key="7">
    <source>
        <dbReference type="Pfam" id="PF08281"/>
    </source>
</evidence>
<dbReference type="InterPro" id="IPR013325">
    <property type="entry name" value="RNA_pol_sigma_r2"/>
</dbReference>
<evidence type="ECO:0000256" key="2">
    <source>
        <dbReference type="ARBA" id="ARBA00023015"/>
    </source>
</evidence>
<keyword evidence="3" id="KW-0731">Sigma factor</keyword>
<comment type="caution">
    <text evidence="8">The sequence shown here is derived from an EMBL/GenBank/DDBJ whole genome shotgun (WGS) entry which is preliminary data.</text>
</comment>
<dbReference type="InterPro" id="IPR036388">
    <property type="entry name" value="WH-like_DNA-bd_sf"/>
</dbReference>
<comment type="similarity">
    <text evidence="1">Belongs to the sigma-70 factor family. ECF subfamily.</text>
</comment>
<dbReference type="SUPFAM" id="SSF88659">
    <property type="entry name" value="Sigma3 and sigma4 domains of RNA polymerase sigma factors"/>
    <property type="match status" value="1"/>
</dbReference>
<evidence type="ECO:0000259" key="6">
    <source>
        <dbReference type="Pfam" id="PF04542"/>
    </source>
</evidence>
<dbReference type="InterPro" id="IPR014284">
    <property type="entry name" value="RNA_pol_sigma-70_dom"/>
</dbReference>
<dbReference type="Pfam" id="PF08281">
    <property type="entry name" value="Sigma70_r4_2"/>
    <property type="match status" value="1"/>
</dbReference>
<keyword evidence="4" id="KW-0804">Transcription</keyword>
<evidence type="ECO:0000313" key="8">
    <source>
        <dbReference type="EMBL" id="MBE1609232.1"/>
    </source>
</evidence>
<evidence type="ECO:0000256" key="5">
    <source>
        <dbReference type="SAM" id="MobiDB-lite"/>
    </source>
</evidence>
<dbReference type="CDD" id="cd06171">
    <property type="entry name" value="Sigma70_r4"/>
    <property type="match status" value="1"/>
</dbReference>
<dbReference type="GO" id="GO:0003677">
    <property type="term" value="F:DNA binding"/>
    <property type="evidence" value="ECO:0007669"/>
    <property type="project" value="InterPro"/>
</dbReference>
<dbReference type="PANTHER" id="PTHR43133">
    <property type="entry name" value="RNA POLYMERASE ECF-TYPE SIGMA FACTO"/>
    <property type="match status" value="1"/>
</dbReference>
<dbReference type="Proteomes" id="UP000638648">
    <property type="component" value="Unassembled WGS sequence"/>
</dbReference>
<dbReference type="RefSeq" id="WP_192752843.1">
    <property type="nucleotide sequence ID" value="NZ_BAABJL010000142.1"/>
</dbReference>
<evidence type="ECO:0000256" key="1">
    <source>
        <dbReference type="ARBA" id="ARBA00010641"/>
    </source>
</evidence>
<dbReference type="Pfam" id="PF04542">
    <property type="entry name" value="Sigma70_r2"/>
    <property type="match status" value="1"/>
</dbReference>
<dbReference type="Gene3D" id="1.10.1740.10">
    <property type="match status" value="1"/>
</dbReference>
<dbReference type="AlphaFoldDB" id="A0A927MZV4"/>
<dbReference type="SUPFAM" id="SSF88946">
    <property type="entry name" value="Sigma2 domain of RNA polymerase sigma factors"/>
    <property type="match status" value="1"/>
</dbReference>
<evidence type="ECO:0000313" key="9">
    <source>
        <dbReference type="Proteomes" id="UP000638648"/>
    </source>
</evidence>
<organism evidence="8 9">
    <name type="scientific">Actinopolymorpha pittospori</name>
    <dbReference type="NCBI Taxonomy" id="648752"/>
    <lineage>
        <taxon>Bacteria</taxon>
        <taxon>Bacillati</taxon>
        <taxon>Actinomycetota</taxon>
        <taxon>Actinomycetes</taxon>
        <taxon>Propionibacteriales</taxon>
        <taxon>Actinopolymorphaceae</taxon>
        <taxon>Actinopolymorpha</taxon>
    </lineage>
</organism>
<gene>
    <name evidence="8" type="ORF">HEB94_006080</name>
</gene>
<keyword evidence="9" id="KW-1185">Reference proteome</keyword>
<dbReference type="InterPro" id="IPR013324">
    <property type="entry name" value="RNA_pol_sigma_r3/r4-like"/>
</dbReference>
<dbReference type="GO" id="GO:0006352">
    <property type="term" value="P:DNA-templated transcription initiation"/>
    <property type="evidence" value="ECO:0007669"/>
    <property type="project" value="InterPro"/>
</dbReference>
<keyword evidence="2" id="KW-0805">Transcription regulation</keyword>
<proteinExistence type="inferred from homology"/>
<dbReference type="PANTHER" id="PTHR43133:SF57">
    <property type="entry name" value="RNA POLYMERASE SIGMA-70 FACTOR"/>
    <property type="match status" value="1"/>
</dbReference>
<reference evidence="8" key="1">
    <citation type="submission" date="2020-10" db="EMBL/GenBank/DDBJ databases">
        <title>Sequencing the genomes of 1000 actinobacteria strains.</title>
        <authorList>
            <person name="Klenk H.-P."/>
        </authorList>
    </citation>
    <scope>NUCLEOTIDE SEQUENCE</scope>
    <source>
        <strain evidence="8">DSM 45354</strain>
    </source>
</reference>
<feature type="domain" description="RNA polymerase sigma factor 70 region 4 type 2" evidence="7">
    <location>
        <begin position="131"/>
        <end position="183"/>
    </location>
</feature>
<evidence type="ECO:0000256" key="4">
    <source>
        <dbReference type="ARBA" id="ARBA00023163"/>
    </source>
</evidence>
<dbReference type="NCBIfam" id="TIGR02937">
    <property type="entry name" value="sigma70-ECF"/>
    <property type="match status" value="1"/>
</dbReference>
<dbReference type="Gene3D" id="1.10.10.10">
    <property type="entry name" value="Winged helix-like DNA-binding domain superfamily/Winged helix DNA-binding domain"/>
    <property type="match status" value="1"/>
</dbReference>
<dbReference type="GO" id="GO:0016987">
    <property type="term" value="F:sigma factor activity"/>
    <property type="evidence" value="ECO:0007669"/>
    <property type="project" value="UniProtKB-KW"/>
</dbReference>
<dbReference type="InterPro" id="IPR007627">
    <property type="entry name" value="RNA_pol_sigma70_r2"/>
</dbReference>
<feature type="domain" description="RNA polymerase sigma-70 region 2" evidence="6">
    <location>
        <begin position="31"/>
        <end position="99"/>
    </location>
</feature>
<dbReference type="InterPro" id="IPR013249">
    <property type="entry name" value="RNA_pol_sigma70_r4_t2"/>
</dbReference>
<dbReference type="InterPro" id="IPR039425">
    <property type="entry name" value="RNA_pol_sigma-70-like"/>
</dbReference>
<sequence length="219" mass="23655">MSRSGMGPGGGDVETLAVAASLGDSEALAELYRLHADRVWRLAFYRLGEHAASDDVASEVWMRVVRGIGSYRPSGAGFPAWLYRITTRQIADHWRAVGRRRERLTADMIALADAVPGDGPDDIARRTEEARELADAVNRLPDTQREVVTLRFFVGLTVPECAVVLGKSEGAVKQLQLRGVRALRVAMPSPERDVTAPRTVTPVAQASGSGLPGPEGVRT</sequence>
<protein>
    <submittedName>
        <fullName evidence="8">RNA polymerase sigma-70 factor (ECF subfamily)</fullName>
    </submittedName>
</protein>
<name>A0A927MZV4_9ACTN</name>
<feature type="region of interest" description="Disordered" evidence="5">
    <location>
        <begin position="188"/>
        <end position="219"/>
    </location>
</feature>